<feature type="active site" evidence="11">
    <location>
        <position position="159"/>
    </location>
</feature>
<dbReference type="HAMAP" id="MF_01807">
    <property type="entry name" value="Recomb_XerD"/>
    <property type="match status" value="1"/>
</dbReference>
<evidence type="ECO:0000256" key="4">
    <source>
        <dbReference type="ARBA" id="ARBA00022490"/>
    </source>
</evidence>
<dbReference type="Gene3D" id="1.10.150.130">
    <property type="match status" value="1"/>
</dbReference>
<dbReference type="InterPro" id="IPR004107">
    <property type="entry name" value="Integrase_SAM-like_N"/>
</dbReference>
<feature type="domain" description="Tyr recombinase" evidence="12">
    <location>
        <begin position="110"/>
        <end position="333"/>
    </location>
</feature>
<dbReference type="SUPFAM" id="SSF56349">
    <property type="entry name" value="DNA breaking-rejoining enzymes"/>
    <property type="match status" value="1"/>
</dbReference>
<feature type="active site" description="O-(3'-phospho-DNA)-tyrosine intermediate" evidence="11">
    <location>
        <position position="320"/>
    </location>
</feature>
<feature type="active site" evidence="11">
    <location>
        <position position="288"/>
    </location>
</feature>
<evidence type="ECO:0000256" key="10">
    <source>
        <dbReference type="ARBA" id="ARBA00023306"/>
    </source>
</evidence>
<dbReference type="eggNOG" id="COG4974">
    <property type="taxonomic scope" value="Bacteria"/>
</dbReference>
<dbReference type="Gene3D" id="1.10.443.10">
    <property type="entry name" value="Intergrase catalytic core"/>
    <property type="match status" value="1"/>
</dbReference>
<keyword evidence="15" id="KW-1185">Reference proteome</keyword>
<dbReference type="CDD" id="cd00798">
    <property type="entry name" value="INT_XerDC_C"/>
    <property type="match status" value="1"/>
</dbReference>
<dbReference type="InterPro" id="IPR010998">
    <property type="entry name" value="Integrase_recombinase_N"/>
</dbReference>
<dbReference type="PROSITE" id="PS51900">
    <property type="entry name" value="CB"/>
    <property type="match status" value="1"/>
</dbReference>
<dbReference type="PROSITE" id="PS51898">
    <property type="entry name" value="TYR_RECOMBINASE"/>
    <property type="match status" value="1"/>
</dbReference>
<keyword evidence="6 11" id="KW-0159">Chromosome partition</keyword>
<dbReference type="InterPro" id="IPR050090">
    <property type="entry name" value="Tyrosine_recombinase_XerCD"/>
</dbReference>
<comment type="subcellular location">
    <subcellularLocation>
        <location evidence="1 11">Cytoplasm</location>
    </subcellularLocation>
</comment>
<comment type="subunit">
    <text evidence="11">Forms a cyclic heterotetrameric complex composed of two molecules of XerC and two molecules of XerD.</text>
</comment>
<keyword evidence="10 11" id="KW-0131">Cell cycle</keyword>
<name>A0A086ZGA3_9BIFI</name>
<evidence type="ECO:0000259" key="12">
    <source>
        <dbReference type="PROSITE" id="PS51898"/>
    </source>
</evidence>
<comment type="caution">
    <text evidence="14">The sequence shown here is derived from an EMBL/GenBank/DDBJ whole genome shotgun (WGS) entry which is preliminary data.</text>
</comment>
<feature type="active site" evidence="11">
    <location>
        <position position="311"/>
    </location>
</feature>
<feature type="active site" evidence="11">
    <location>
        <position position="285"/>
    </location>
</feature>
<dbReference type="OrthoDB" id="9801717at2"/>
<evidence type="ECO:0000256" key="6">
    <source>
        <dbReference type="ARBA" id="ARBA00022829"/>
    </source>
</evidence>
<dbReference type="STRING" id="1437606.BBOH_1035"/>
<evidence type="ECO:0000256" key="7">
    <source>
        <dbReference type="ARBA" id="ARBA00022908"/>
    </source>
</evidence>
<evidence type="ECO:0000256" key="2">
    <source>
        <dbReference type="ARBA" id="ARBA00010450"/>
    </source>
</evidence>
<dbReference type="PANTHER" id="PTHR30349:SF81">
    <property type="entry name" value="TYROSINE RECOMBINASE XERC"/>
    <property type="match status" value="1"/>
</dbReference>
<evidence type="ECO:0000256" key="9">
    <source>
        <dbReference type="ARBA" id="ARBA00023172"/>
    </source>
</evidence>
<evidence type="ECO:0000313" key="15">
    <source>
        <dbReference type="Proteomes" id="UP000029096"/>
    </source>
</evidence>
<reference evidence="14 15" key="1">
    <citation type="submission" date="2014-03" db="EMBL/GenBank/DDBJ databases">
        <title>Genomics of Bifidobacteria.</title>
        <authorList>
            <person name="Ventura M."/>
            <person name="Milani C."/>
            <person name="Lugli G.A."/>
        </authorList>
    </citation>
    <scope>NUCLEOTIDE SEQUENCE [LARGE SCALE GENOMIC DNA]</scope>
    <source>
        <strain evidence="14 15">DSM 22767</strain>
    </source>
</reference>
<dbReference type="GO" id="GO:0003677">
    <property type="term" value="F:DNA binding"/>
    <property type="evidence" value="ECO:0007669"/>
    <property type="project" value="UniProtKB-UniRule"/>
</dbReference>
<keyword evidence="9 11" id="KW-0233">DNA recombination</keyword>
<dbReference type="InterPro" id="IPR023009">
    <property type="entry name" value="Tyrosine_recombinase_XerC/XerD"/>
</dbReference>
<feature type="active site" evidence="11">
    <location>
        <position position="183"/>
    </location>
</feature>
<organism evidence="14 15">
    <name type="scientific">Bifidobacterium bohemicum DSM 22767</name>
    <dbReference type="NCBI Taxonomy" id="1437606"/>
    <lineage>
        <taxon>Bacteria</taxon>
        <taxon>Bacillati</taxon>
        <taxon>Actinomycetota</taxon>
        <taxon>Actinomycetes</taxon>
        <taxon>Bifidobacteriales</taxon>
        <taxon>Bifidobacteriaceae</taxon>
        <taxon>Bifidobacterium</taxon>
    </lineage>
</organism>
<comment type="similarity">
    <text evidence="2 11">Belongs to the 'phage' integrase family. XerD subfamily.</text>
</comment>
<protein>
    <recommendedName>
        <fullName evidence="3 11">Tyrosine recombinase XerD</fullName>
    </recommendedName>
</protein>
<dbReference type="EMBL" id="JGYP01000002">
    <property type="protein sequence ID" value="KFI45553.1"/>
    <property type="molecule type" value="Genomic_DNA"/>
</dbReference>
<evidence type="ECO:0000256" key="11">
    <source>
        <dbReference type="HAMAP-Rule" id="MF_01807"/>
    </source>
</evidence>
<evidence type="ECO:0000256" key="3">
    <source>
        <dbReference type="ARBA" id="ARBA00015810"/>
    </source>
</evidence>
<proteinExistence type="inferred from homology"/>
<feature type="domain" description="Core-binding (CB)" evidence="13">
    <location>
        <begin position="3"/>
        <end position="89"/>
    </location>
</feature>
<dbReference type="AlphaFoldDB" id="A0A086ZGA3"/>
<evidence type="ECO:0000256" key="8">
    <source>
        <dbReference type="ARBA" id="ARBA00023125"/>
    </source>
</evidence>
<accession>A0A086ZGA3</accession>
<dbReference type="InterPro" id="IPR011010">
    <property type="entry name" value="DNA_brk_join_enz"/>
</dbReference>
<evidence type="ECO:0000256" key="1">
    <source>
        <dbReference type="ARBA" id="ARBA00004496"/>
    </source>
</evidence>
<comment type="function">
    <text evidence="11">Site-specific tyrosine recombinase, which acts by catalyzing the cutting and rejoining of the recombining DNA molecules. The XerC-XerD complex is essential to convert dimers of the bacterial chromosome into monomers to permit their segregation at cell division. It also contributes to the segregational stability of plasmids.</text>
</comment>
<dbReference type="GO" id="GO:0009037">
    <property type="term" value="F:tyrosine-based site-specific recombinase activity"/>
    <property type="evidence" value="ECO:0007669"/>
    <property type="project" value="UniProtKB-UniRule"/>
</dbReference>
<dbReference type="GO" id="GO:0007059">
    <property type="term" value="P:chromosome segregation"/>
    <property type="evidence" value="ECO:0007669"/>
    <property type="project" value="UniProtKB-UniRule"/>
</dbReference>
<keyword evidence="7 11" id="KW-0229">DNA integration</keyword>
<dbReference type="GO" id="GO:0005737">
    <property type="term" value="C:cytoplasm"/>
    <property type="evidence" value="ECO:0007669"/>
    <property type="project" value="UniProtKB-SubCell"/>
</dbReference>
<dbReference type="PANTHER" id="PTHR30349">
    <property type="entry name" value="PHAGE INTEGRASE-RELATED"/>
    <property type="match status" value="1"/>
</dbReference>
<dbReference type="Proteomes" id="UP000029096">
    <property type="component" value="Unassembled WGS sequence"/>
</dbReference>
<dbReference type="InterPro" id="IPR011932">
    <property type="entry name" value="Recomb_XerD"/>
</dbReference>
<evidence type="ECO:0000256" key="5">
    <source>
        <dbReference type="ARBA" id="ARBA00022618"/>
    </source>
</evidence>
<keyword evidence="4 11" id="KW-0963">Cytoplasm</keyword>
<dbReference type="InterPro" id="IPR044068">
    <property type="entry name" value="CB"/>
</dbReference>
<dbReference type="InterPro" id="IPR013762">
    <property type="entry name" value="Integrase-like_cat_sf"/>
</dbReference>
<dbReference type="Pfam" id="PF00589">
    <property type="entry name" value="Phage_integrase"/>
    <property type="match status" value="1"/>
</dbReference>
<dbReference type="HAMAP" id="MF_01808">
    <property type="entry name" value="Recomb_XerC_XerD"/>
    <property type="match status" value="1"/>
</dbReference>
<dbReference type="RefSeq" id="WP_033521287.1">
    <property type="nucleotide sequence ID" value="NZ_JDUS01000006.1"/>
</dbReference>
<evidence type="ECO:0000313" key="14">
    <source>
        <dbReference type="EMBL" id="KFI45553.1"/>
    </source>
</evidence>
<dbReference type="NCBIfam" id="NF001399">
    <property type="entry name" value="PRK00283.1"/>
    <property type="match status" value="1"/>
</dbReference>
<dbReference type="InterPro" id="IPR002104">
    <property type="entry name" value="Integrase_catalytic"/>
</dbReference>
<dbReference type="GO" id="GO:0006313">
    <property type="term" value="P:DNA transposition"/>
    <property type="evidence" value="ECO:0007669"/>
    <property type="project" value="UniProtKB-UniRule"/>
</dbReference>
<sequence length="340" mass="37149">MDDGSARLLEQFLAHIDVERGLARATVKAYESDIRAYLDWLCGRGITGLDSVKSQDVEDYVAALDAAGQSPRSKARRLASIHEFHKFALSQGVTLDDASARVKAPKAGDHLPDVLSVDEVARLLDAAPVPSPDTSGVPVDPVTLRDKALLEFMYATGCRVSEACGADLNDVDYDERVVVLTGKGSKQRLVPLGQYAIEALRDYIDAGRPLLQAKAVKAVSHRSTSSVRSSRLEASQYGSTAGRPVVERRAIFLNKRGRRISRQTVWEVVRQAGERAHIAKPLHPHTLRHSFATHLIEGGADVRTVQELLGHASVTTTQIYTHVSPQNLIETYLGAHPRAR</sequence>
<evidence type="ECO:0000259" key="13">
    <source>
        <dbReference type="PROSITE" id="PS51900"/>
    </source>
</evidence>
<keyword evidence="8 11" id="KW-0238">DNA-binding</keyword>
<dbReference type="Pfam" id="PF02899">
    <property type="entry name" value="Phage_int_SAM_1"/>
    <property type="match status" value="1"/>
</dbReference>
<gene>
    <name evidence="11" type="primary">xerD</name>
    <name evidence="14" type="ORF">BBOH_1035</name>
</gene>
<dbReference type="GO" id="GO:0051301">
    <property type="term" value="P:cell division"/>
    <property type="evidence" value="ECO:0007669"/>
    <property type="project" value="UniProtKB-KW"/>
</dbReference>
<dbReference type="NCBIfam" id="TIGR02225">
    <property type="entry name" value="recomb_XerD"/>
    <property type="match status" value="1"/>
</dbReference>
<keyword evidence="5 11" id="KW-0132">Cell division</keyword>